<sequence length="144" mass="16347">ANSFELFGYDLLLDTRMKVWLIEVNASPSMGQEHLLDEQVKQPLISDTIDLVDPMQFDRRKLAEVLHRRVERKAATGATGGRQQLDVDLHAILKGQAPRKYGEMPRRLGNYDRIAPGEMWDSMVRNRGLLFNKTVPTTFAPTGP</sequence>
<reference evidence="4" key="1">
    <citation type="submission" date="2021-02" db="EMBL/GenBank/DDBJ databases">
        <authorList>
            <person name="Dougan E. K."/>
            <person name="Rhodes N."/>
            <person name="Thang M."/>
            <person name="Chan C."/>
        </authorList>
    </citation>
    <scope>NUCLEOTIDE SEQUENCE</scope>
</reference>
<accession>A0A813K5N4</accession>
<dbReference type="PROSITE" id="PS51221">
    <property type="entry name" value="TTL"/>
    <property type="match status" value="1"/>
</dbReference>
<dbReference type="GO" id="GO:0070740">
    <property type="term" value="F:tubulin-glutamic acid ligase activity"/>
    <property type="evidence" value="ECO:0007669"/>
    <property type="project" value="TreeGrafter"/>
</dbReference>
<evidence type="ECO:0000313" key="4">
    <source>
        <dbReference type="EMBL" id="CAE8693191.1"/>
    </source>
</evidence>
<dbReference type="PANTHER" id="PTHR12241">
    <property type="entry name" value="TUBULIN POLYGLUTAMYLASE"/>
    <property type="match status" value="1"/>
</dbReference>
<feature type="non-terminal residue" evidence="4">
    <location>
        <position position="1"/>
    </location>
</feature>
<evidence type="ECO:0008006" key="6">
    <source>
        <dbReference type="Google" id="ProtNLM"/>
    </source>
</evidence>
<dbReference type="AlphaFoldDB" id="A0A813K5N4"/>
<evidence type="ECO:0000256" key="3">
    <source>
        <dbReference type="ARBA" id="ARBA00022840"/>
    </source>
</evidence>
<keyword evidence="2" id="KW-0547">Nucleotide-binding</keyword>
<gene>
    <name evidence="4" type="ORF">PGLA2088_LOCUS28275</name>
</gene>
<dbReference type="GO" id="GO:0005524">
    <property type="term" value="F:ATP binding"/>
    <property type="evidence" value="ECO:0007669"/>
    <property type="project" value="UniProtKB-KW"/>
</dbReference>
<keyword evidence="1" id="KW-0436">Ligase</keyword>
<evidence type="ECO:0000256" key="2">
    <source>
        <dbReference type="ARBA" id="ARBA00022741"/>
    </source>
</evidence>
<dbReference type="Proteomes" id="UP000626109">
    <property type="component" value="Unassembled WGS sequence"/>
</dbReference>
<dbReference type="Pfam" id="PF03133">
    <property type="entry name" value="TTL"/>
    <property type="match status" value="1"/>
</dbReference>
<evidence type="ECO:0000313" key="5">
    <source>
        <dbReference type="Proteomes" id="UP000626109"/>
    </source>
</evidence>
<organism evidence="4 5">
    <name type="scientific">Polarella glacialis</name>
    <name type="common">Dinoflagellate</name>
    <dbReference type="NCBI Taxonomy" id="89957"/>
    <lineage>
        <taxon>Eukaryota</taxon>
        <taxon>Sar</taxon>
        <taxon>Alveolata</taxon>
        <taxon>Dinophyceae</taxon>
        <taxon>Suessiales</taxon>
        <taxon>Suessiaceae</taxon>
        <taxon>Polarella</taxon>
    </lineage>
</organism>
<keyword evidence="3" id="KW-0067">ATP-binding</keyword>
<name>A0A813K5N4_POLGL</name>
<dbReference type="GO" id="GO:0015631">
    <property type="term" value="F:tubulin binding"/>
    <property type="evidence" value="ECO:0007669"/>
    <property type="project" value="TreeGrafter"/>
</dbReference>
<dbReference type="GO" id="GO:0036064">
    <property type="term" value="C:ciliary basal body"/>
    <property type="evidence" value="ECO:0007669"/>
    <property type="project" value="TreeGrafter"/>
</dbReference>
<dbReference type="EMBL" id="CAJNNW010027809">
    <property type="protein sequence ID" value="CAE8693191.1"/>
    <property type="molecule type" value="Genomic_DNA"/>
</dbReference>
<protein>
    <recommendedName>
        <fullName evidence="6">Tubulin--tyrosine ligase-like protein 9</fullName>
    </recommendedName>
</protein>
<dbReference type="InterPro" id="IPR004344">
    <property type="entry name" value="TTL/TTLL_fam"/>
</dbReference>
<dbReference type="PANTHER" id="PTHR12241:SF155">
    <property type="entry name" value="TUBULIN-TYROSINE LIGASE FAMILY PROTEIN"/>
    <property type="match status" value="1"/>
</dbReference>
<proteinExistence type="predicted"/>
<evidence type="ECO:0000256" key="1">
    <source>
        <dbReference type="ARBA" id="ARBA00022598"/>
    </source>
</evidence>
<dbReference type="GO" id="GO:0000226">
    <property type="term" value="P:microtubule cytoskeleton organization"/>
    <property type="evidence" value="ECO:0007669"/>
    <property type="project" value="TreeGrafter"/>
</dbReference>
<dbReference type="Gene3D" id="3.30.470.20">
    <property type="entry name" value="ATP-grasp fold, B domain"/>
    <property type="match status" value="1"/>
</dbReference>
<comment type="caution">
    <text evidence="4">The sequence shown here is derived from an EMBL/GenBank/DDBJ whole genome shotgun (WGS) entry which is preliminary data.</text>
</comment>